<keyword evidence="6 9" id="KW-1133">Transmembrane helix</keyword>
<dbReference type="InterPro" id="IPR007387">
    <property type="entry name" value="TRAP_DctQ"/>
</dbReference>
<proteinExistence type="inferred from homology"/>
<gene>
    <name evidence="11" type="ORF">GSUB_15720</name>
</gene>
<keyword evidence="7 9" id="KW-0472">Membrane</keyword>
<comment type="similarity">
    <text evidence="8">Belongs to the TRAP transporter small permease family.</text>
</comment>
<evidence type="ECO:0000256" key="8">
    <source>
        <dbReference type="ARBA" id="ARBA00038436"/>
    </source>
</evidence>
<dbReference type="AlphaFoldDB" id="A0A0B5FSS8"/>
<evidence type="ECO:0000256" key="6">
    <source>
        <dbReference type="ARBA" id="ARBA00022989"/>
    </source>
</evidence>
<evidence type="ECO:0000256" key="5">
    <source>
        <dbReference type="ARBA" id="ARBA00022692"/>
    </source>
</evidence>
<dbReference type="KEGG" id="gsb:GSUB_15720"/>
<dbReference type="Pfam" id="PF04290">
    <property type="entry name" value="DctQ"/>
    <property type="match status" value="1"/>
</dbReference>
<evidence type="ECO:0000259" key="10">
    <source>
        <dbReference type="Pfam" id="PF04290"/>
    </source>
</evidence>
<dbReference type="GO" id="GO:0005886">
    <property type="term" value="C:plasma membrane"/>
    <property type="evidence" value="ECO:0007669"/>
    <property type="project" value="UniProtKB-SubCell"/>
</dbReference>
<organism evidence="11 12">
    <name type="scientific">Geoalkalibacter subterraneus</name>
    <dbReference type="NCBI Taxonomy" id="483547"/>
    <lineage>
        <taxon>Bacteria</taxon>
        <taxon>Pseudomonadati</taxon>
        <taxon>Thermodesulfobacteriota</taxon>
        <taxon>Desulfuromonadia</taxon>
        <taxon>Desulfuromonadales</taxon>
        <taxon>Geoalkalibacteraceae</taxon>
        <taxon>Geoalkalibacter</taxon>
    </lineage>
</organism>
<evidence type="ECO:0000313" key="12">
    <source>
        <dbReference type="Proteomes" id="UP000035036"/>
    </source>
</evidence>
<keyword evidence="2" id="KW-0813">Transport</keyword>
<evidence type="ECO:0000256" key="9">
    <source>
        <dbReference type="SAM" id="Phobius"/>
    </source>
</evidence>
<evidence type="ECO:0000256" key="2">
    <source>
        <dbReference type="ARBA" id="ARBA00022448"/>
    </source>
</evidence>
<dbReference type="InterPro" id="IPR055348">
    <property type="entry name" value="DctQ"/>
</dbReference>
<protein>
    <submittedName>
        <fullName evidence="11">C4-dicarboxylate ABC transporter permease</fullName>
    </submittedName>
</protein>
<name>A0A0B5FSS8_9BACT</name>
<keyword evidence="5 9" id="KW-0812">Transmembrane</keyword>
<feature type="transmembrane region" description="Helical" evidence="9">
    <location>
        <begin position="90"/>
        <end position="113"/>
    </location>
</feature>
<reference evidence="11 12" key="1">
    <citation type="journal article" date="2015" name="Genome Announc.">
        <title>Genomes of Geoalkalibacter ferrihydriticus Z-0531T and Geoalkalibacter subterraneus Red1T, Two Haloalkaliphilic Metal-Reducing Deltaproteobacteria.</title>
        <authorList>
            <person name="Badalamenti J.P."/>
            <person name="Krajmalnik-Brown R."/>
            <person name="Torres C.I."/>
            <person name="Bond D.R."/>
        </authorList>
    </citation>
    <scope>NUCLEOTIDE SEQUENCE [LARGE SCALE GENOMIC DNA]</scope>
    <source>
        <strain evidence="11 12">Red1</strain>
    </source>
</reference>
<dbReference type="PANTHER" id="PTHR35011">
    <property type="entry name" value="2,3-DIKETO-L-GULONATE TRAP TRANSPORTER SMALL PERMEASE PROTEIN YIAM"/>
    <property type="match status" value="1"/>
</dbReference>
<dbReference type="GO" id="GO:0022857">
    <property type="term" value="F:transmembrane transporter activity"/>
    <property type="evidence" value="ECO:0007669"/>
    <property type="project" value="TreeGrafter"/>
</dbReference>
<dbReference type="Proteomes" id="UP000035036">
    <property type="component" value="Chromosome"/>
</dbReference>
<feature type="transmembrane region" description="Helical" evidence="9">
    <location>
        <begin position="133"/>
        <end position="155"/>
    </location>
</feature>
<dbReference type="GO" id="GO:0015740">
    <property type="term" value="P:C4-dicarboxylate transport"/>
    <property type="evidence" value="ECO:0007669"/>
    <property type="project" value="TreeGrafter"/>
</dbReference>
<evidence type="ECO:0000256" key="1">
    <source>
        <dbReference type="ARBA" id="ARBA00004429"/>
    </source>
</evidence>
<evidence type="ECO:0000256" key="4">
    <source>
        <dbReference type="ARBA" id="ARBA00022519"/>
    </source>
</evidence>
<accession>A0A0B5FSS8</accession>
<keyword evidence="12" id="KW-1185">Reference proteome</keyword>
<evidence type="ECO:0000256" key="7">
    <source>
        <dbReference type="ARBA" id="ARBA00023136"/>
    </source>
</evidence>
<evidence type="ECO:0000256" key="3">
    <source>
        <dbReference type="ARBA" id="ARBA00022475"/>
    </source>
</evidence>
<feature type="transmembrane region" description="Helical" evidence="9">
    <location>
        <begin position="20"/>
        <end position="40"/>
    </location>
</feature>
<dbReference type="PANTHER" id="PTHR35011:SF2">
    <property type="entry name" value="2,3-DIKETO-L-GULONATE TRAP TRANSPORTER SMALL PERMEASE PROTEIN YIAM"/>
    <property type="match status" value="1"/>
</dbReference>
<feature type="domain" description="Tripartite ATP-independent periplasmic transporters DctQ component" evidence="10">
    <location>
        <begin position="29"/>
        <end position="159"/>
    </location>
</feature>
<dbReference type="STRING" id="483547.GSUB_15720"/>
<dbReference type="EMBL" id="CP010311">
    <property type="protein sequence ID" value="AJF07709.1"/>
    <property type="molecule type" value="Genomic_DNA"/>
</dbReference>
<comment type="subcellular location">
    <subcellularLocation>
        <location evidence="1">Cell inner membrane</location>
        <topology evidence="1">Multi-pass membrane protein</topology>
    </subcellularLocation>
</comment>
<dbReference type="HOGENOM" id="CLU_086356_3_6_7"/>
<keyword evidence="4" id="KW-0997">Cell inner membrane</keyword>
<sequence length="163" mass="18994">MKKVFRIIDRTLAFVEEWSLFLAVMVALCTAMANVLLRKFTADINLYWSDEVVRKVIYFTTYIGCVAAVRSRALIRIDAIPQLFPVTKRFLTLVSHLVVLVFCGLMIHLGGQMTWLIYQDEYARTTSLQMPEWILYAVLPLMGVMMFVRTLLVMVEDWRGERF</sequence>
<keyword evidence="3" id="KW-1003">Cell membrane</keyword>
<evidence type="ECO:0000313" key="11">
    <source>
        <dbReference type="EMBL" id="AJF07709.1"/>
    </source>
</evidence>
<dbReference type="RefSeq" id="WP_040201677.1">
    <property type="nucleotide sequence ID" value="NZ_CP010311.1"/>
</dbReference>